<dbReference type="Proteomes" id="UP000663828">
    <property type="component" value="Unassembled WGS sequence"/>
</dbReference>
<dbReference type="GO" id="GO:0016020">
    <property type="term" value="C:membrane"/>
    <property type="evidence" value="ECO:0007669"/>
    <property type="project" value="UniProtKB-SubCell"/>
</dbReference>
<evidence type="ECO:0000256" key="6">
    <source>
        <dbReference type="RuleBase" id="RU367089"/>
    </source>
</evidence>
<feature type="compositionally biased region" description="Basic residues" evidence="7">
    <location>
        <begin position="613"/>
        <end position="630"/>
    </location>
</feature>
<feature type="transmembrane region" description="Helical" evidence="6">
    <location>
        <begin position="781"/>
        <end position="800"/>
    </location>
</feature>
<feature type="compositionally biased region" description="Basic residues" evidence="7">
    <location>
        <begin position="225"/>
        <end position="236"/>
    </location>
</feature>
<feature type="region of interest" description="Disordered" evidence="7">
    <location>
        <begin position="578"/>
        <end position="634"/>
    </location>
</feature>
<comment type="subcellular location">
    <subcellularLocation>
        <location evidence="1 6">Membrane</location>
        <topology evidence="1 6">Multi-pass membrane protein</topology>
    </subcellularLocation>
</comment>
<feature type="compositionally biased region" description="Basic residues" evidence="7">
    <location>
        <begin position="385"/>
        <end position="402"/>
    </location>
</feature>
<feature type="transmembrane region" description="Helical" evidence="6">
    <location>
        <begin position="820"/>
        <end position="851"/>
    </location>
</feature>
<evidence type="ECO:0000313" key="9">
    <source>
        <dbReference type="EMBL" id="CAF0820748.1"/>
    </source>
</evidence>
<accession>A0A813U9S4</accession>
<evidence type="ECO:0000256" key="1">
    <source>
        <dbReference type="ARBA" id="ARBA00004141"/>
    </source>
</evidence>
<dbReference type="PANTHER" id="PTHR12372:SF7">
    <property type="entry name" value="PROTEIN PECANEX"/>
    <property type="match status" value="1"/>
</dbReference>
<dbReference type="PANTHER" id="PTHR12372">
    <property type="entry name" value="PECANEX"/>
    <property type="match status" value="1"/>
</dbReference>
<keyword evidence="10" id="KW-1185">Reference proteome</keyword>
<feature type="transmembrane region" description="Helical" evidence="6">
    <location>
        <begin position="996"/>
        <end position="1016"/>
    </location>
</feature>
<protein>
    <recommendedName>
        <fullName evidence="6">Pecanex-like protein</fullName>
    </recommendedName>
</protein>
<reference evidence="9" key="1">
    <citation type="submission" date="2021-02" db="EMBL/GenBank/DDBJ databases">
        <authorList>
            <person name="Nowell W R."/>
        </authorList>
    </citation>
    <scope>NUCLEOTIDE SEQUENCE</scope>
</reference>
<feature type="compositionally biased region" description="Low complexity" evidence="7">
    <location>
        <begin position="590"/>
        <end position="601"/>
    </location>
</feature>
<feature type="region of interest" description="Disordered" evidence="7">
    <location>
        <begin position="450"/>
        <end position="472"/>
    </location>
</feature>
<dbReference type="EMBL" id="CAJNOR010000156">
    <property type="protein sequence ID" value="CAF0820748.1"/>
    <property type="molecule type" value="Genomic_DNA"/>
</dbReference>
<keyword evidence="3 6" id="KW-0812">Transmembrane</keyword>
<feature type="compositionally biased region" description="Low complexity" evidence="7">
    <location>
        <begin position="366"/>
        <end position="375"/>
    </location>
</feature>
<feature type="compositionally biased region" description="Basic and acidic residues" evidence="7">
    <location>
        <begin position="295"/>
        <end position="307"/>
    </location>
</feature>
<feature type="compositionally biased region" description="Polar residues" evidence="7">
    <location>
        <begin position="1768"/>
        <end position="1777"/>
    </location>
</feature>
<organism evidence="9 10">
    <name type="scientific">Adineta ricciae</name>
    <name type="common">Rotifer</name>
    <dbReference type="NCBI Taxonomy" id="249248"/>
    <lineage>
        <taxon>Eukaryota</taxon>
        <taxon>Metazoa</taxon>
        <taxon>Spiralia</taxon>
        <taxon>Gnathifera</taxon>
        <taxon>Rotifera</taxon>
        <taxon>Eurotatoria</taxon>
        <taxon>Bdelloidea</taxon>
        <taxon>Adinetida</taxon>
        <taxon>Adinetidae</taxon>
        <taxon>Adineta</taxon>
    </lineage>
</organism>
<feature type="compositionally biased region" description="Polar residues" evidence="7">
    <location>
        <begin position="463"/>
        <end position="472"/>
    </location>
</feature>
<feature type="region of interest" description="Disordered" evidence="7">
    <location>
        <begin position="336"/>
        <end position="426"/>
    </location>
</feature>
<feature type="transmembrane region" description="Helical" evidence="6">
    <location>
        <begin position="712"/>
        <end position="731"/>
    </location>
</feature>
<keyword evidence="4 6" id="KW-1133">Transmembrane helix</keyword>
<feature type="compositionally biased region" description="Low complexity" evidence="7">
    <location>
        <begin position="1865"/>
        <end position="1884"/>
    </location>
</feature>
<dbReference type="InterPro" id="IPR007735">
    <property type="entry name" value="Pecanex_C"/>
</dbReference>
<feature type="transmembrane region" description="Helical" evidence="6">
    <location>
        <begin position="35"/>
        <end position="52"/>
    </location>
</feature>
<comment type="similarity">
    <text evidence="2 6">Belongs to the pecanex family.</text>
</comment>
<evidence type="ECO:0000256" key="4">
    <source>
        <dbReference type="ARBA" id="ARBA00022989"/>
    </source>
</evidence>
<evidence type="ECO:0000256" key="7">
    <source>
        <dbReference type="SAM" id="MobiDB-lite"/>
    </source>
</evidence>
<feature type="compositionally biased region" description="Polar residues" evidence="7">
    <location>
        <begin position="1830"/>
        <end position="1857"/>
    </location>
</feature>
<gene>
    <name evidence="9" type="ORF">XAT740_LOCUS3946</name>
</gene>
<comment type="caution">
    <text evidence="9">The sequence shown here is derived from an EMBL/GenBank/DDBJ whole genome shotgun (WGS) entry which is preliminary data.</text>
</comment>
<evidence type="ECO:0000256" key="5">
    <source>
        <dbReference type="ARBA" id="ARBA00023136"/>
    </source>
</evidence>
<proteinExistence type="inferred from homology"/>
<evidence type="ECO:0000256" key="3">
    <source>
        <dbReference type="ARBA" id="ARBA00022692"/>
    </source>
</evidence>
<feature type="region of interest" description="Disordered" evidence="7">
    <location>
        <begin position="1768"/>
        <end position="1884"/>
    </location>
</feature>
<dbReference type="InterPro" id="IPR039797">
    <property type="entry name" value="Pecanex"/>
</dbReference>
<feature type="domain" description="Pecanex C-terminal" evidence="8">
    <location>
        <begin position="1488"/>
        <end position="1714"/>
    </location>
</feature>
<feature type="transmembrane region" description="Helical" evidence="6">
    <location>
        <begin position="1055"/>
        <end position="1076"/>
    </location>
</feature>
<feature type="compositionally biased region" description="Polar residues" evidence="7">
    <location>
        <begin position="240"/>
        <end position="266"/>
    </location>
</feature>
<sequence length="2055" mass="235383">MTGFCLDILLHGIIPAVTGGFYYDRYTTQLANTVHIYLWICFMTFPLLLYLFMPVNLLSYYVYPLFVAILFATVKFVNYRLHKFFDLAVRCEDTNEDSKSLSTTNNNNNNIDIEEEPKLNDHCITTDVPPSETQPLWIDSLYGSNNSNLPSIYDESYARIRRSNATTTNDCHHSSILATTKQKSNEQIDEITKYSLTDVILQSSNIQDTCVSDSRLCEKHEQKQTKRTHPNQKSMRRVQSELNVSANQKDMEQSAHTLQSSSMTDQRLNKKSKSLAENLHRNHSANQEENISGEPKMEEEVVEHKSEITPCSTDDLPIDDWRPILQILENVFADEDEPSELPAGQPDSLEPLLPNKRTRSHEQRQSSKSNEQSSENQDDGTIPSRFRRTHSNQGGRRRRTSRRTTSVEQRPSQYNAECNSNHHHLSPSCRRKYICLLRDPSFDEQVSNYDSLRDETSLRDDSLTTTPSEESSQLLARTTDRPRWIPIYRQSQYDQDSLSQIIDEVEWHNETSPGTVHYFRDETGIVILISILRASMFSSSLLGKLFSYVFGDASCQARMESSDPKPLSDNIARSISDETEATGEQMPREQQITPPQTPITTVEQNHEACSFFGRRRRHRHRHHHQSHRSRRYEIASTSGRPVIINDETRRQISSSVETTPHDQQLQQREHQTRIKHRSIKGQTYRLKLFRKSFIVPFDRLWLLTVFDRDRSITECILCIFLAIIVSIVGIHVLHNDVYYDLEILLYCCVIAASQYSLLKSCQPDVNTPVHGFNRHTAISRAIYFCLFSSCLLVISKLKIYPWHLKLFGITFSNLLVCNTIYNFLSIILLCLPLLFLFGLLPQCSTFLLCILENFDMHLFGGTAMINIPGALYSFLLSIITWICLSIIGYYGLMIETSKESMQSIVFSIYCGLTVSICYKLSRGSSNPTMLWNVIKHDLFKMKRTETTHDEIQDPLPEQLKTTVKQRLQSDILLCFLIFILVFAAHASTTFTSLQPILNYIICSLVVLLGVFFHYILPQLRKQSPWLLFSEPLIKQADYSLFEPTEATKVLFIEKFFVWIVFLEKNILLPCTFLGALSHSAPTVIKNFGLLPSILILTSCSMKMLRIGYCNSARHFLYVLLTSMMTYIMTSNRSETFLLNYFILSILTEKLIDFKEKLNFIFIYCAPWQISWGSAFHAIAQPFCIPHSAVLIVQCLASSLFNSPLMPLLGSAAFISSYPRPIKFWEKNYNTKRIDNTNVQLQAQINEFHCGLDDNNLNAIFYEHLTRVLQTSLCGEIQLGRLGKVNTGDFFILTSDSLNCMIHLIEIGNGFVTFQLRGLEFKGTYCQQREVEAITEDIDKNRGLCCCEAGRFPHMLSLNAAFTQRWLAWEVICLKFVVDGYSIKENKFNETVVGYDLRKRLISLMIKAVIFYAVRSDQLTQWLENEQIRQAMSAFTDSDQVDVDPSFTTLFDDDFKAGAGGVTKKTFSFVYGTWIHLCNNKRSTPLPSTQEDDLITFCFILSLLARRTLFSSLPSNHTVLLEIYHENFVHGFYSLFKGDFRLAPKDEWAFADMSLLKNVVAQGVRMSLKLNQDSFLEMSEYLDNEKLYDDIAQNDVNLVITHEASPEWRNAILSNKSSLLALRRALVESMDEYRIVMLDRRHLSFRIVKVSKECVRGFWASQQHELIFLRNRNPERGSIQNAKQVLRNMINSSSDQPIGYPIFVSPLITSYSSTSQPLKDILGGELAWDLIRKKLSVFFQRAHTFFLSHCVGNASGTSEVIQLAERRTVPSQGSHIRQSSLSTPVTSTLPDQGHLSSAQTHLSTNLNLDNNKKSLQTTEQQTSMLIKRTSDTLMPTTMNNDEQLPRRSSLSSELNTNDRSSRKALNTMTTSVSTTNSSNKDVSTSSNTQINKAVVTYSTNGNSSEKVVIIDTTAKYYVRRTKHDFQSIVYTKLIFHKSCLSLIFPRATHIPPTKVVGWIISLSSQIYDSINLGRRIDVIWPNEQMRLNGGRNVWSGWTPTVGMTGLVVHRWVPRHRDARQRSHIDKCILLVHIDKYDKFVPIAEHGVRFIGESTYL</sequence>
<evidence type="ECO:0000259" key="8">
    <source>
        <dbReference type="Pfam" id="PF05041"/>
    </source>
</evidence>
<keyword evidence="5 6" id="KW-0472">Membrane</keyword>
<name>A0A813U9S4_ADIRI</name>
<feature type="region of interest" description="Disordered" evidence="7">
    <location>
        <begin position="220"/>
        <end position="318"/>
    </location>
</feature>
<feature type="transmembrane region" description="Helical" evidence="6">
    <location>
        <begin position="58"/>
        <end position="77"/>
    </location>
</feature>
<feature type="transmembrane region" description="Helical" evidence="6">
    <location>
        <begin position="871"/>
        <end position="892"/>
    </location>
</feature>
<feature type="transmembrane region" description="Helical" evidence="6">
    <location>
        <begin position="971"/>
        <end position="990"/>
    </location>
</feature>
<feature type="compositionally biased region" description="Polar residues" evidence="7">
    <location>
        <begin position="407"/>
        <end position="419"/>
    </location>
</feature>
<feature type="transmembrane region" description="Helical" evidence="6">
    <location>
        <begin position="1082"/>
        <end position="1099"/>
    </location>
</feature>
<feature type="transmembrane region" description="Helical" evidence="6">
    <location>
        <begin position="1111"/>
        <end position="1129"/>
    </location>
</feature>
<feature type="compositionally biased region" description="Polar residues" evidence="7">
    <location>
        <begin position="1793"/>
        <end position="1823"/>
    </location>
</feature>
<evidence type="ECO:0000313" key="10">
    <source>
        <dbReference type="Proteomes" id="UP000663828"/>
    </source>
</evidence>
<feature type="compositionally biased region" description="Low complexity" evidence="7">
    <location>
        <begin position="1778"/>
        <end position="1789"/>
    </location>
</feature>
<dbReference type="Pfam" id="PF05041">
    <property type="entry name" value="Pecanex_C"/>
    <property type="match status" value="1"/>
</dbReference>
<feature type="compositionally biased region" description="Basic and acidic residues" evidence="7">
    <location>
        <begin position="451"/>
        <end position="462"/>
    </location>
</feature>
<feature type="transmembrane region" description="Helical" evidence="6">
    <location>
        <begin position="904"/>
        <end position="921"/>
    </location>
</feature>
<evidence type="ECO:0000256" key="2">
    <source>
        <dbReference type="ARBA" id="ARBA00010170"/>
    </source>
</evidence>